<dbReference type="InterPro" id="IPR011990">
    <property type="entry name" value="TPR-like_helical_dom_sf"/>
</dbReference>
<dbReference type="InterPro" id="IPR024812">
    <property type="entry name" value="TPR_24"/>
</dbReference>
<dbReference type="Proteomes" id="UP001519289">
    <property type="component" value="Unassembled WGS sequence"/>
</dbReference>
<keyword evidence="2" id="KW-1185">Reference proteome</keyword>
<dbReference type="EMBL" id="JAGGLG010000026">
    <property type="protein sequence ID" value="MBP2019346.1"/>
    <property type="molecule type" value="Genomic_DNA"/>
</dbReference>
<gene>
    <name evidence="1" type="ORF">J2Z79_002773</name>
</gene>
<organism evidence="1 2">
    <name type="scientific">Symbiobacterium terraclitae</name>
    <dbReference type="NCBI Taxonomy" id="557451"/>
    <lineage>
        <taxon>Bacteria</taxon>
        <taxon>Bacillati</taxon>
        <taxon>Bacillota</taxon>
        <taxon>Clostridia</taxon>
        <taxon>Eubacteriales</taxon>
        <taxon>Symbiobacteriaceae</taxon>
        <taxon>Symbiobacterium</taxon>
    </lineage>
</organism>
<dbReference type="PANTHER" id="PTHR47050:SF1">
    <property type="entry name" value="TETRATRICOPEPTIDE REPEAT PROTEIN 24-LIKE"/>
    <property type="match status" value="1"/>
</dbReference>
<comment type="caution">
    <text evidence="1">The sequence shown here is derived from an EMBL/GenBank/DDBJ whole genome shotgun (WGS) entry which is preliminary data.</text>
</comment>
<reference evidence="1 2" key="1">
    <citation type="submission" date="2021-03" db="EMBL/GenBank/DDBJ databases">
        <title>Genomic Encyclopedia of Type Strains, Phase IV (KMG-IV): sequencing the most valuable type-strain genomes for metagenomic binning, comparative biology and taxonomic classification.</title>
        <authorList>
            <person name="Goeker M."/>
        </authorList>
    </citation>
    <scope>NUCLEOTIDE SEQUENCE [LARGE SCALE GENOMIC DNA]</scope>
    <source>
        <strain evidence="1 2">DSM 27138</strain>
    </source>
</reference>
<evidence type="ECO:0000313" key="2">
    <source>
        <dbReference type="Proteomes" id="UP001519289"/>
    </source>
</evidence>
<dbReference type="SUPFAM" id="SSF48452">
    <property type="entry name" value="TPR-like"/>
    <property type="match status" value="1"/>
</dbReference>
<dbReference type="RefSeq" id="WP_209467457.1">
    <property type="nucleotide sequence ID" value="NZ_JAGGLG010000026.1"/>
</dbReference>
<proteinExistence type="predicted"/>
<dbReference type="PANTHER" id="PTHR47050">
    <property type="entry name" value="TETRATRICOPEPTIDE REPEAT PROTEIN 24"/>
    <property type="match status" value="1"/>
</dbReference>
<protein>
    <submittedName>
        <fullName evidence="1">Tetratricopeptide (TPR) repeat protein</fullName>
    </submittedName>
</protein>
<name>A0ABS4JUX7_9FIRM</name>
<evidence type="ECO:0000313" key="1">
    <source>
        <dbReference type="EMBL" id="MBP2019346.1"/>
    </source>
</evidence>
<dbReference type="Gene3D" id="1.25.40.10">
    <property type="entry name" value="Tetratricopeptide repeat domain"/>
    <property type="match status" value="1"/>
</dbReference>
<accession>A0ABS4JUX7</accession>
<sequence length="292" mass="31542">MSLARLRQLFDSGAYLQARREAERLLPGDLTAAERGEVLCLAGRAALLLGDLYAAVRLTEQAAVAAAAAGDAATESSARLSLGEACLRIGEARRAADHLSTYLARRPEEMAAHDGDAHWFLAMAHQQLRDYAAAIGHFEEAAASFTARRRSHDRARALLGIARCYLGVGAPDLAEPPLAAVNEYLRENPSDTLAAELLCARALQAHLEGDLAGSARLCQEVFVPGRPGVTPGHIGEAAWVMGENALEIGRLEEAHLFAEWAMDHAMQANSPGLINRILDLQRRIRTRRQDDG</sequence>